<dbReference type="Proteomes" id="UP000799439">
    <property type="component" value="Unassembled WGS sequence"/>
</dbReference>
<dbReference type="PANTHER" id="PTHR35910:SF6">
    <property type="entry name" value="2EXR DOMAIN-CONTAINING PROTEIN"/>
    <property type="match status" value="1"/>
</dbReference>
<accession>A0A9P4MHG1</accession>
<feature type="domain" description="2EXR" evidence="1">
    <location>
        <begin position="43"/>
        <end position="131"/>
    </location>
</feature>
<evidence type="ECO:0000259" key="1">
    <source>
        <dbReference type="Pfam" id="PF20150"/>
    </source>
</evidence>
<dbReference type="InterPro" id="IPR045518">
    <property type="entry name" value="2EXR"/>
</dbReference>
<dbReference type="EMBL" id="ML996085">
    <property type="protein sequence ID" value="KAF2153133.1"/>
    <property type="molecule type" value="Genomic_DNA"/>
</dbReference>
<dbReference type="Pfam" id="PF20150">
    <property type="entry name" value="2EXR"/>
    <property type="match status" value="1"/>
</dbReference>
<name>A0A9P4MHG1_9PEZI</name>
<proteinExistence type="predicted"/>
<gene>
    <name evidence="2" type="ORF">K461DRAFT_135643</name>
</gene>
<reference evidence="2" key="1">
    <citation type="journal article" date="2020" name="Stud. Mycol.">
        <title>101 Dothideomycetes genomes: a test case for predicting lifestyles and emergence of pathogens.</title>
        <authorList>
            <person name="Haridas S."/>
            <person name="Albert R."/>
            <person name="Binder M."/>
            <person name="Bloem J."/>
            <person name="Labutti K."/>
            <person name="Salamov A."/>
            <person name="Andreopoulos B."/>
            <person name="Baker S."/>
            <person name="Barry K."/>
            <person name="Bills G."/>
            <person name="Bluhm B."/>
            <person name="Cannon C."/>
            <person name="Castanera R."/>
            <person name="Culley D."/>
            <person name="Daum C."/>
            <person name="Ezra D."/>
            <person name="Gonzalez J."/>
            <person name="Henrissat B."/>
            <person name="Kuo A."/>
            <person name="Liang C."/>
            <person name="Lipzen A."/>
            <person name="Lutzoni F."/>
            <person name="Magnuson J."/>
            <person name="Mondo S."/>
            <person name="Nolan M."/>
            <person name="Ohm R."/>
            <person name="Pangilinan J."/>
            <person name="Park H.-J."/>
            <person name="Ramirez L."/>
            <person name="Alfaro M."/>
            <person name="Sun H."/>
            <person name="Tritt A."/>
            <person name="Yoshinaga Y."/>
            <person name="Zwiers L.-H."/>
            <person name="Turgeon B."/>
            <person name="Goodwin S."/>
            <person name="Spatafora J."/>
            <person name="Crous P."/>
            <person name="Grigoriev I."/>
        </authorList>
    </citation>
    <scope>NUCLEOTIDE SEQUENCE</scope>
    <source>
        <strain evidence="2">CBS 260.36</strain>
    </source>
</reference>
<sequence>MAQSERSLLSKVHHATRRLLSTIPVCSATHDLGTLRTGTIAQFTLFLKLPIELRRLIWRHTLPGPRRVRVGCRKGDTCSEGLVAREGTAGPPMALQICHEARQEALRYYVLSFGTRVSPPTVYFDYHIDTLCFKDHATPTGYRSAVADLERVYSKVLLAGNVRYLEIHVKRLDISITRFCWAEICRFRGLKEVLVEYEQSHMQKSEIMERIMVTVEVIKAEHPEWEIPKIGVARALDTPLWTIETSTIEHRVWNQILRA</sequence>
<evidence type="ECO:0000313" key="2">
    <source>
        <dbReference type="EMBL" id="KAF2153133.1"/>
    </source>
</evidence>
<dbReference type="OrthoDB" id="3561261at2759"/>
<evidence type="ECO:0000313" key="3">
    <source>
        <dbReference type="Proteomes" id="UP000799439"/>
    </source>
</evidence>
<dbReference type="AlphaFoldDB" id="A0A9P4MHG1"/>
<protein>
    <recommendedName>
        <fullName evidence="1">2EXR domain-containing protein</fullName>
    </recommendedName>
</protein>
<keyword evidence="3" id="KW-1185">Reference proteome</keyword>
<organism evidence="2 3">
    <name type="scientific">Myriangium duriaei CBS 260.36</name>
    <dbReference type="NCBI Taxonomy" id="1168546"/>
    <lineage>
        <taxon>Eukaryota</taxon>
        <taxon>Fungi</taxon>
        <taxon>Dikarya</taxon>
        <taxon>Ascomycota</taxon>
        <taxon>Pezizomycotina</taxon>
        <taxon>Dothideomycetes</taxon>
        <taxon>Dothideomycetidae</taxon>
        <taxon>Myriangiales</taxon>
        <taxon>Myriangiaceae</taxon>
        <taxon>Myriangium</taxon>
    </lineage>
</organism>
<dbReference type="PANTHER" id="PTHR35910">
    <property type="entry name" value="2EXR DOMAIN-CONTAINING PROTEIN"/>
    <property type="match status" value="1"/>
</dbReference>
<comment type="caution">
    <text evidence="2">The sequence shown here is derived from an EMBL/GenBank/DDBJ whole genome shotgun (WGS) entry which is preliminary data.</text>
</comment>